<dbReference type="AlphaFoldDB" id="A0A8B7XFQ5"/>
<dbReference type="Gene3D" id="2.60.120.10">
    <property type="entry name" value="Jelly Rolls"/>
    <property type="match status" value="2"/>
</dbReference>
<dbReference type="InterPro" id="IPR000595">
    <property type="entry name" value="cNMP-bd_dom"/>
</dbReference>
<feature type="domain" description="Cyclic nucleotide-binding" evidence="2">
    <location>
        <begin position="250"/>
        <end position="375"/>
    </location>
</feature>
<keyword evidence="3" id="KW-1185">Reference proteome</keyword>
<dbReference type="OrthoDB" id="166212at2759"/>
<organism evidence="3 4">
    <name type="scientific">Acanthaster planci</name>
    <name type="common">Crown-of-thorns starfish</name>
    <dbReference type="NCBI Taxonomy" id="133434"/>
    <lineage>
        <taxon>Eukaryota</taxon>
        <taxon>Metazoa</taxon>
        <taxon>Echinodermata</taxon>
        <taxon>Eleutherozoa</taxon>
        <taxon>Asterozoa</taxon>
        <taxon>Asteroidea</taxon>
        <taxon>Valvatacea</taxon>
        <taxon>Valvatida</taxon>
        <taxon>Acanthasteridae</taxon>
        <taxon>Acanthaster</taxon>
    </lineage>
</organism>
<dbReference type="PROSITE" id="PS50042">
    <property type="entry name" value="CNMP_BINDING_3"/>
    <property type="match status" value="1"/>
</dbReference>
<dbReference type="RefSeq" id="XP_022079598.1">
    <property type="nucleotide sequence ID" value="XM_022223906.1"/>
</dbReference>
<dbReference type="SUPFAM" id="SSF51206">
    <property type="entry name" value="cAMP-binding domain-like"/>
    <property type="match status" value="2"/>
</dbReference>
<reference evidence="4" key="1">
    <citation type="submission" date="2025-08" db="UniProtKB">
        <authorList>
            <consortium name="RefSeq"/>
        </authorList>
    </citation>
    <scope>IDENTIFICATION</scope>
</reference>
<gene>
    <name evidence="4" type="primary">LOC110973237</name>
</gene>
<protein>
    <submittedName>
        <fullName evidence="4">Cyclic nucleotide-binding domain-containing protein 2-like isoform X1</fullName>
    </submittedName>
</protein>
<dbReference type="PANTHER" id="PTHR23011:SF28">
    <property type="entry name" value="CYCLIC NUCLEOTIDE-BINDING DOMAIN CONTAINING PROTEIN"/>
    <property type="match status" value="1"/>
</dbReference>
<proteinExistence type="predicted"/>
<sequence length="660" mass="75391">MTSDNLCTMQRCTMILPGLIPTDRDCQESKDHPRPPATVSELWADAEDEFADVCFRFGLLSAEKDSFVRDLHPSRSPGYQDRGCTHTKRINRKKRTHARTSSPALLTCRDGAAPTNALIHPLHGRSLFREKSPPVRKRSENLEEADTPLKRFRRAARLLQILQRVSNSIIRFSRDTHLPELSSLAGFQDDLDGLGALRNSGLVFDPAYFKVQKEVQLSTEVKRILTKYPSERTADEVHLALIALKNAVQAFDKFPIKMQESLAMVGWYESFDDKRVIIRQGHKAESFYLMLSGTSVVTISSRDTETSEPTVRRVAFLKRGNSFGELALMHHSTRQATVYCEGTVELLSIGREDFKDIFMHRNEGMEPEFIRYLRTIDELKGWPVYRLPHDKPSVCLFTYFRRGVVICKDSNTSDWIYVVKTGTCRVLKKLKAPKRLFKARADLMNVFEMTHSDKQQSAKVSTRKGSHQCCVSPPPRQARSRKESSQSSKYARLPNIAREPQTRPAAFSAPILQVASAAYTNEVETHLNEIQGKIDRLQLEPQECASQAGERAVFIQVQKLTERETFGLHPLVFGERECAPSVTLVSDGAECVLVSKRFFLQHLSEDHKKSLRRTLRPYPSEARLQEKLQEQTDWDEFKLHTMQKLIDRHSHKTPLPHFSV</sequence>
<dbReference type="Proteomes" id="UP000694845">
    <property type="component" value="Unplaced"/>
</dbReference>
<feature type="region of interest" description="Disordered" evidence="1">
    <location>
        <begin position="454"/>
        <end position="495"/>
    </location>
</feature>
<name>A0A8B7XFQ5_ACAPL</name>
<dbReference type="Pfam" id="PF00027">
    <property type="entry name" value="cNMP_binding"/>
    <property type="match status" value="1"/>
</dbReference>
<dbReference type="InterPro" id="IPR018490">
    <property type="entry name" value="cNMP-bd_dom_sf"/>
</dbReference>
<accession>A0A8B7XFQ5</accession>
<dbReference type="CDD" id="cd00038">
    <property type="entry name" value="CAP_ED"/>
    <property type="match status" value="1"/>
</dbReference>
<evidence type="ECO:0000256" key="1">
    <source>
        <dbReference type="SAM" id="MobiDB-lite"/>
    </source>
</evidence>
<dbReference type="PANTHER" id="PTHR23011">
    <property type="entry name" value="CYCLIC NUCLEOTIDE-BINDING DOMAIN CONTAINING PROTEIN"/>
    <property type="match status" value="1"/>
</dbReference>
<evidence type="ECO:0000313" key="4">
    <source>
        <dbReference type="RefSeq" id="XP_022079598.1"/>
    </source>
</evidence>
<dbReference type="PROSITE" id="PS00889">
    <property type="entry name" value="CNMP_BINDING_2"/>
    <property type="match status" value="1"/>
</dbReference>
<dbReference type="InterPro" id="IPR018488">
    <property type="entry name" value="cNMP-bd_CS"/>
</dbReference>
<dbReference type="GeneID" id="110973237"/>
<evidence type="ECO:0000313" key="3">
    <source>
        <dbReference type="Proteomes" id="UP000694845"/>
    </source>
</evidence>
<dbReference type="SMART" id="SM00100">
    <property type="entry name" value="cNMP"/>
    <property type="match status" value="1"/>
</dbReference>
<dbReference type="InterPro" id="IPR014710">
    <property type="entry name" value="RmlC-like_jellyroll"/>
</dbReference>
<evidence type="ECO:0000259" key="2">
    <source>
        <dbReference type="PROSITE" id="PS50042"/>
    </source>
</evidence>
<dbReference type="KEGG" id="aplc:110973237"/>